<dbReference type="Pfam" id="PF00528">
    <property type="entry name" value="BPD_transp_1"/>
    <property type="match status" value="1"/>
</dbReference>
<evidence type="ECO:0000256" key="4">
    <source>
        <dbReference type="ARBA" id="ARBA00022692"/>
    </source>
</evidence>
<dbReference type="CDD" id="cd06261">
    <property type="entry name" value="TM_PBP2"/>
    <property type="match status" value="1"/>
</dbReference>
<keyword evidence="5 7" id="KW-1133">Transmembrane helix</keyword>
<sequence>MSSVTVDLAESAAPQARRSGRDQSAVKPTPLFTRRRNTAANTVASASDAHSPARSTVALRFLPYPLVVAFTAAGFVIALLANILVPQIAPVEFKQGQLWILALNGQEAYQGLLVILALVYIAIGLADARKPAAAARFRYRAQFRFAAGLALAAWDIAGTKIQSLPQPFFPGPAQVLEPFLTSGDYIALNTFYSLRLFAAGFIVGVILGVVTGVLIGWFSRAYYWVFPVLKITGVIPAVAWMPFALTLMPTPFIAAVFLLVICSWFPVAFLTAQGIQSTPKMLVEASRTLGASTPYILFHVAIPHAMPSIFTGIGMANSLSFLTLIISEMMGQPGGLGYYIDQAKVWSAYNEILAAIVVMAVLFSLIMKLIELVRGRVLRWQKGLVK</sequence>
<name>A0A6N9Z1V7_9BIFI</name>
<dbReference type="PROSITE" id="PS50928">
    <property type="entry name" value="ABC_TM1"/>
    <property type="match status" value="1"/>
</dbReference>
<feature type="domain" description="ABC transmembrane type-1" evidence="9">
    <location>
        <begin position="190"/>
        <end position="371"/>
    </location>
</feature>
<organism evidence="10 11">
    <name type="scientific">Bifidobacterium aerophilum</name>
    <dbReference type="NCBI Taxonomy" id="1798155"/>
    <lineage>
        <taxon>Bacteria</taxon>
        <taxon>Bacillati</taxon>
        <taxon>Actinomycetota</taxon>
        <taxon>Actinomycetes</taxon>
        <taxon>Bifidobacteriales</taxon>
        <taxon>Bifidobacteriaceae</taxon>
        <taxon>Bifidobacterium</taxon>
    </lineage>
</organism>
<evidence type="ECO:0000256" key="3">
    <source>
        <dbReference type="ARBA" id="ARBA00022475"/>
    </source>
</evidence>
<dbReference type="SUPFAM" id="SSF161098">
    <property type="entry name" value="MetI-like"/>
    <property type="match status" value="1"/>
</dbReference>
<reference evidence="10 11" key="1">
    <citation type="submission" date="2019-10" db="EMBL/GenBank/DDBJ databases">
        <title>Bifidobacterium from non-human primates.</title>
        <authorList>
            <person name="Modesto M."/>
        </authorList>
    </citation>
    <scope>NUCLEOTIDE SEQUENCE [LARGE SCALE GENOMIC DNA]</scope>
    <source>
        <strain evidence="10 11">TRE17</strain>
    </source>
</reference>
<evidence type="ECO:0000256" key="1">
    <source>
        <dbReference type="ARBA" id="ARBA00004651"/>
    </source>
</evidence>
<dbReference type="EMBL" id="WHZW01000001">
    <property type="protein sequence ID" value="NEG88480.1"/>
    <property type="molecule type" value="Genomic_DNA"/>
</dbReference>
<dbReference type="InterPro" id="IPR035906">
    <property type="entry name" value="MetI-like_sf"/>
</dbReference>
<evidence type="ECO:0000313" key="10">
    <source>
        <dbReference type="EMBL" id="NEG88480.1"/>
    </source>
</evidence>
<evidence type="ECO:0000256" key="8">
    <source>
        <dbReference type="SAM" id="MobiDB-lite"/>
    </source>
</evidence>
<gene>
    <name evidence="10" type="ORF">GFD25_00365</name>
</gene>
<dbReference type="PANTHER" id="PTHR30151:SF0">
    <property type="entry name" value="ABC TRANSPORTER PERMEASE PROTEIN MJ0413-RELATED"/>
    <property type="match status" value="1"/>
</dbReference>
<evidence type="ECO:0000313" key="11">
    <source>
        <dbReference type="Proteomes" id="UP000469194"/>
    </source>
</evidence>
<proteinExistence type="inferred from homology"/>
<evidence type="ECO:0000259" key="9">
    <source>
        <dbReference type="PROSITE" id="PS50928"/>
    </source>
</evidence>
<dbReference type="AlphaFoldDB" id="A0A6N9Z1V7"/>
<keyword evidence="3" id="KW-1003">Cell membrane</keyword>
<evidence type="ECO:0000256" key="7">
    <source>
        <dbReference type="RuleBase" id="RU363032"/>
    </source>
</evidence>
<feature type="transmembrane region" description="Helical" evidence="7">
    <location>
        <begin position="108"/>
        <end position="128"/>
    </location>
</feature>
<dbReference type="GO" id="GO:0055085">
    <property type="term" value="P:transmembrane transport"/>
    <property type="evidence" value="ECO:0007669"/>
    <property type="project" value="InterPro"/>
</dbReference>
<dbReference type="RefSeq" id="WP_163228808.1">
    <property type="nucleotide sequence ID" value="NZ_WHZW01000001.1"/>
</dbReference>
<feature type="transmembrane region" description="Helical" evidence="7">
    <location>
        <begin position="352"/>
        <end position="370"/>
    </location>
</feature>
<feature type="transmembrane region" description="Helical" evidence="7">
    <location>
        <begin position="64"/>
        <end position="88"/>
    </location>
</feature>
<comment type="caution">
    <text evidence="10">The sequence shown here is derived from an EMBL/GenBank/DDBJ whole genome shotgun (WGS) entry which is preliminary data.</text>
</comment>
<dbReference type="Gene3D" id="1.10.3720.10">
    <property type="entry name" value="MetI-like"/>
    <property type="match status" value="1"/>
</dbReference>
<feature type="transmembrane region" description="Helical" evidence="7">
    <location>
        <begin position="252"/>
        <end position="275"/>
    </location>
</feature>
<evidence type="ECO:0000256" key="6">
    <source>
        <dbReference type="ARBA" id="ARBA00023136"/>
    </source>
</evidence>
<keyword evidence="4 7" id="KW-0812">Transmembrane</keyword>
<dbReference type="PANTHER" id="PTHR30151">
    <property type="entry name" value="ALKANE SULFONATE ABC TRANSPORTER-RELATED, MEMBRANE SUBUNIT"/>
    <property type="match status" value="1"/>
</dbReference>
<accession>A0A6N9Z1V7</accession>
<comment type="similarity">
    <text evidence="7">Belongs to the binding-protein-dependent transport system permease family.</text>
</comment>
<protein>
    <submittedName>
        <fullName evidence="10">ABC transporter permease subunit</fullName>
    </submittedName>
</protein>
<keyword evidence="11" id="KW-1185">Reference proteome</keyword>
<keyword evidence="2 7" id="KW-0813">Transport</keyword>
<keyword evidence="6 7" id="KW-0472">Membrane</keyword>
<evidence type="ECO:0000256" key="2">
    <source>
        <dbReference type="ARBA" id="ARBA00022448"/>
    </source>
</evidence>
<dbReference type="GO" id="GO:0005886">
    <property type="term" value="C:plasma membrane"/>
    <property type="evidence" value="ECO:0007669"/>
    <property type="project" value="UniProtKB-SubCell"/>
</dbReference>
<dbReference type="Proteomes" id="UP000469194">
    <property type="component" value="Unassembled WGS sequence"/>
</dbReference>
<dbReference type="InterPro" id="IPR000515">
    <property type="entry name" value="MetI-like"/>
</dbReference>
<evidence type="ECO:0000256" key="5">
    <source>
        <dbReference type="ARBA" id="ARBA00022989"/>
    </source>
</evidence>
<feature type="region of interest" description="Disordered" evidence="8">
    <location>
        <begin position="1"/>
        <end position="31"/>
    </location>
</feature>
<feature type="transmembrane region" description="Helical" evidence="7">
    <location>
        <begin position="196"/>
        <end position="218"/>
    </location>
</feature>
<comment type="subcellular location">
    <subcellularLocation>
        <location evidence="1 7">Cell membrane</location>
        <topology evidence="1 7">Multi-pass membrane protein</topology>
    </subcellularLocation>
</comment>
<feature type="transmembrane region" description="Helical" evidence="7">
    <location>
        <begin position="224"/>
        <end position="245"/>
    </location>
</feature>